<keyword evidence="2" id="KW-1185">Reference proteome</keyword>
<accession>A0A225UUR3</accession>
<comment type="caution">
    <text evidence="1">The sequence shown here is derived from an EMBL/GenBank/DDBJ whole genome shotgun (WGS) entry which is preliminary data.</text>
</comment>
<dbReference type="OrthoDB" id="127257at2759"/>
<dbReference type="Proteomes" id="UP000198211">
    <property type="component" value="Unassembled WGS sequence"/>
</dbReference>
<evidence type="ECO:0000313" key="1">
    <source>
        <dbReference type="EMBL" id="OWY96884.1"/>
    </source>
</evidence>
<feature type="non-terminal residue" evidence="1">
    <location>
        <position position="205"/>
    </location>
</feature>
<dbReference type="EMBL" id="NBNE01011109">
    <property type="protein sequence ID" value="OWY96884.1"/>
    <property type="molecule type" value="Genomic_DNA"/>
</dbReference>
<name>A0A225UUR3_9STRA</name>
<reference evidence="2" key="1">
    <citation type="submission" date="2017-03" db="EMBL/GenBank/DDBJ databases">
        <title>Phytopthora megakarya and P. palmivora, two closely related causual agents of cacao black pod achieved similar genome size and gene model numbers by different mechanisms.</title>
        <authorList>
            <person name="Ali S."/>
            <person name="Shao J."/>
            <person name="Larry D.J."/>
            <person name="Kronmiller B."/>
            <person name="Shen D."/>
            <person name="Strem M.D."/>
            <person name="Melnick R.L."/>
            <person name="Guiltinan M.J."/>
            <person name="Tyler B.M."/>
            <person name="Meinhardt L.W."/>
            <person name="Bailey B.A."/>
        </authorList>
    </citation>
    <scope>NUCLEOTIDE SEQUENCE [LARGE SCALE GENOMIC DNA]</scope>
    <source>
        <strain evidence="2">zdho120</strain>
    </source>
</reference>
<gene>
    <name evidence="1" type="ORF">PHMEG_00032731</name>
</gene>
<proteinExistence type="predicted"/>
<protein>
    <submittedName>
        <fullName evidence="1">Uncharacterized protein</fullName>
    </submittedName>
</protein>
<evidence type="ECO:0000313" key="2">
    <source>
        <dbReference type="Proteomes" id="UP000198211"/>
    </source>
</evidence>
<organism evidence="1 2">
    <name type="scientific">Phytophthora megakarya</name>
    <dbReference type="NCBI Taxonomy" id="4795"/>
    <lineage>
        <taxon>Eukaryota</taxon>
        <taxon>Sar</taxon>
        <taxon>Stramenopiles</taxon>
        <taxon>Oomycota</taxon>
        <taxon>Peronosporomycetes</taxon>
        <taxon>Peronosporales</taxon>
        <taxon>Peronosporaceae</taxon>
        <taxon>Phytophthora</taxon>
    </lineage>
</organism>
<dbReference type="AlphaFoldDB" id="A0A225UUR3"/>
<sequence length="205" mass="22311">MEVEGDRCAVKFDSCARYSVVGTEWMQYGACLSKPPPVDNVEGIGGITLAVIDIWEFELKTTFNDVIKTKACVVKGVDFMQEHGAAIDFKKHEVRYRSGGHTVVIPFRTCDEGRGARTAAVRMAYRTRLEGRTVTPVKVAVSAVDGERGIFVPGSYKGAVMLATTVTTAKDGYALVPTINASVESVKIPSKRELGSWIPLSDEMT</sequence>